<name>A0ABN2C1U2_9MICO</name>
<accession>A0ABN2C1U2</accession>
<comment type="caution">
    <text evidence="2">The sequence shown here is derived from an EMBL/GenBank/DDBJ whole genome shotgun (WGS) entry which is preliminary data.</text>
</comment>
<evidence type="ECO:0008006" key="4">
    <source>
        <dbReference type="Google" id="ProtNLM"/>
    </source>
</evidence>
<organism evidence="2 3">
    <name type="scientific">Dermacoccus barathri</name>
    <dbReference type="NCBI Taxonomy" id="322601"/>
    <lineage>
        <taxon>Bacteria</taxon>
        <taxon>Bacillati</taxon>
        <taxon>Actinomycetota</taxon>
        <taxon>Actinomycetes</taxon>
        <taxon>Micrococcales</taxon>
        <taxon>Dermacoccaceae</taxon>
        <taxon>Dermacoccus</taxon>
    </lineage>
</organism>
<evidence type="ECO:0000313" key="3">
    <source>
        <dbReference type="Proteomes" id="UP001501288"/>
    </source>
</evidence>
<feature type="region of interest" description="Disordered" evidence="1">
    <location>
        <begin position="108"/>
        <end position="128"/>
    </location>
</feature>
<dbReference type="EMBL" id="BAAANV010000053">
    <property type="protein sequence ID" value="GAA1551018.1"/>
    <property type="molecule type" value="Genomic_DNA"/>
</dbReference>
<dbReference type="Proteomes" id="UP001501288">
    <property type="component" value="Unassembled WGS sequence"/>
</dbReference>
<gene>
    <name evidence="2" type="ORF">GCM10009762_25220</name>
</gene>
<proteinExistence type="predicted"/>
<evidence type="ECO:0000313" key="2">
    <source>
        <dbReference type="EMBL" id="GAA1551018.1"/>
    </source>
</evidence>
<protein>
    <recommendedName>
        <fullName evidence="4">DUF559 domain-containing protein</fullName>
    </recommendedName>
</protein>
<reference evidence="2 3" key="1">
    <citation type="journal article" date="2019" name="Int. J. Syst. Evol. Microbiol.">
        <title>The Global Catalogue of Microorganisms (GCM) 10K type strain sequencing project: providing services to taxonomists for standard genome sequencing and annotation.</title>
        <authorList>
            <consortium name="The Broad Institute Genomics Platform"/>
            <consortium name="The Broad Institute Genome Sequencing Center for Infectious Disease"/>
            <person name="Wu L."/>
            <person name="Ma J."/>
        </authorList>
    </citation>
    <scope>NUCLEOTIDE SEQUENCE [LARGE SCALE GENOMIC DNA]</scope>
    <source>
        <strain evidence="2 3">JCM 14588</strain>
    </source>
</reference>
<dbReference type="RefSeq" id="WP_346030809.1">
    <property type="nucleotide sequence ID" value="NZ_BAAANV010000053.1"/>
</dbReference>
<keyword evidence="3" id="KW-1185">Reference proteome</keyword>
<evidence type="ECO:0000256" key="1">
    <source>
        <dbReference type="SAM" id="MobiDB-lite"/>
    </source>
</evidence>
<sequence>MESSSRLVAELARELATPTFGVVSRRQLNAAGIDRHAIRTQVRAGRWAPHGAHALRIHDAPWCPVRSVIISSVLNAGASAWADGEAALVLAGFEGWRSSRIDVGLPRGSRGRAEGAVPPDVESGFSRGGPRSATIHHHCLAAVPRLLPHPVARAHPSVAALRAAAWAASDRQAATLLAMTVQQRIVRADQLLDALTLLPKLPRRALITGVLADITGGSESMGELDFVRACRRRRLPVPSRQVTRHGVGGRIHLDVLWEEAGLVVEVDGAHHFIGDAPIADALRQNDVTLQNLTVLRIPRLALRVDPEPFFAQIERILTDRGIL</sequence>